<dbReference type="RefSeq" id="WP_284588967.1">
    <property type="nucleotide sequence ID" value="NZ_JASNUC010000007.1"/>
</dbReference>
<name>A0AAP4BNR5_9CORY</name>
<feature type="transmembrane region" description="Helical" evidence="7">
    <location>
        <begin position="611"/>
        <end position="632"/>
    </location>
</feature>
<proteinExistence type="predicted"/>
<accession>A0AAP4BNR5</accession>
<feature type="transmembrane region" description="Helical" evidence="7">
    <location>
        <begin position="377"/>
        <end position="399"/>
    </location>
</feature>
<dbReference type="PANTHER" id="PTHR34820">
    <property type="entry name" value="INNER MEMBRANE PROTEIN YEBZ"/>
    <property type="match status" value="1"/>
</dbReference>
<protein>
    <submittedName>
        <fullName evidence="9">Cytochrome c oxidase assembly protein</fullName>
    </submittedName>
</protein>
<dbReference type="GO" id="GO:0005886">
    <property type="term" value="C:plasma membrane"/>
    <property type="evidence" value="ECO:0007669"/>
    <property type="project" value="UniProtKB-SubCell"/>
</dbReference>
<sequence>MPTPTSRVRSTWPWYLAMLLVAGLAAGIISAQFLAESLAALGIPDPGMLTTFGLPFFRAAAWILVALAVGSYLLTAFLIPPRMPGAAPDDSTPNSGLATARLSVDGHIAARTGALSLLSVAVVALVMVSMTFSDVSGTPFFSTFAHWNVALDQVAEAKSWLIMSLMAAVVGIVGLFARRWTMQPILFIGAVLTVVPLGMEGHSASGGDHDWGTNSYLWHLVFMVLWIGGLTALIAHSRRLGEHLELAVRRYSSLALFAAAVMAVSGVVNAALRIGPHHLFTTNYGWIITAKTVLTIVLVGLGWLHRQRSIPQLAQRPGVFRRIAVVEVLVMALTAGIAVTMGRTPPPAPDDPNLSTMEITVGYDIPFEPDILNVWTIWRFDVMFSALGILLAAGYLYAVRRARRAGHDWSRGRTAWFLSGSLGMAVIMSSGVGMIIPATFSMHMIGHMLLSMTFPVFLVLGAPLTLIMTAWEPGEAGKPNLHDWTRAFCQSRGLSIITYPPVNLAQFIFVFYALYLNFDWYQAAISDHAGHVIMNWAFLVSGYIYFWEVMGPDPLPGRKQPLVRLAWLFFSMPIHLYLGVYMMQLTEIYGEEFYTSINLPWTIDLLADQRVGAGIGWAAGSFPLIVVFGELFRQLFTYDREQQKAIDAEMDRVPDHNFAHAGLADAGLVGSGLADDDLADDDRLYAQKTVGVQQSEKTPKKDSGFGNDSGNELDLYNAMLEKMSRGEHIEDEYHESEMGQSRFRRKRGGDGSGWGNAPE</sequence>
<feature type="transmembrane region" description="Helical" evidence="7">
    <location>
        <begin position="533"/>
        <end position="550"/>
    </location>
</feature>
<dbReference type="PANTHER" id="PTHR34820:SF4">
    <property type="entry name" value="INNER MEMBRANE PROTEIN YEBZ"/>
    <property type="match status" value="1"/>
</dbReference>
<feature type="transmembrane region" description="Helical" evidence="7">
    <location>
        <begin position="160"/>
        <end position="177"/>
    </location>
</feature>
<feature type="transmembrane region" description="Helical" evidence="7">
    <location>
        <begin position="12"/>
        <end position="35"/>
    </location>
</feature>
<evidence type="ECO:0000259" key="8">
    <source>
        <dbReference type="Pfam" id="PF05425"/>
    </source>
</evidence>
<dbReference type="EMBL" id="JASNVH010000003">
    <property type="protein sequence ID" value="MDK4306394.1"/>
    <property type="molecule type" value="Genomic_DNA"/>
</dbReference>
<feature type="transmembrane region" description="Helical" evidence="7">
    <location>
        <begin position="108"/>
        <end position="132"/>
    </location>
</feature>
<keyword evidence="2" id="KW-1003">Cell membrane</keyword>
<dbReference type="Pfam" id="PF05425">
    <property type="entry name" value="CopD"/>
    <property type="match status" value="1"/>
</dbReference>
<dbReference type="Proteomes" id="UP001224412">
    <property type="component" value="Unassembled WGS sequence"/>
</dbReference>
<feature type="transmembrane region" description="Helical" evidence="7">
    <location>
        <begin position="562"/>
        <end position="583"/>
    </location>
</feature>
<evidence type="ECO:0000256" key="6">
    <source>
        <dbReference type="SAM" id="MobiDB-lite"/>
    </source>
</evidence>
<comment type="subcellular location">
    <subcellularLocation>
        <location evidence="1">Cell membrane</location>
        <topology evidence="1">Multi-pass membrane protein</topology>
    </subcellularLocation>
</comment>
<feature type="transmembrane region" description="Helical" evidence="7">
    <location>
        <begin position="55"/>
        <end position="79"/>
    </location>
</feature>
<evidence type="ECO:0000256" key="2">
    <source>
        <dbReference type="ARBA" id="ARBA00022475"/>
    </source>
</evidence>
<feature type="transmembrane region" description="Helical" evidence="7">
    <location>
        <begin position="254"/>
        <end position="272"/>
    </location>
</feature>
<evidence type="ECO:0000256" key="5">
    <source>
        <dbReference type="ARBA" id="ARBA00023136"/>
    </source>
</evidence>
<comment type="caution">
    <text evidence="9">The sequence shown here is derived from an EMBL/GenBank/DDBJ whole genome shotgun (WGS) entry which is preliminary data.</text>
</comment>
<feature type="transmembrane region" description="Helical" evidence="7">
    <location>
        <begin position="324"/>
        <end position="342"/>
    </location>
</feature>
<evidence type="ECO:0000313" key="10">
    <source>
        <dbReference type="Proteomes" id="UP001224412"/>
    </source>
</evidence>
<gene>
    <name evidence="9" type="ORF">QPX42_02335</name>
</gene>
<dbReference type="InterPro" id="IPR008457">
    <property type="entry name" value="Cu-R_CopD_dom"/>
</dbReference>
<keyword evidence="4 7" id="KW-1133">Transmembrane helix</keyword>
<feature type="compositionally biased region" description="Gly residues" evidence="6">
    <location>
        <begin position="750"/>
        <end position="759"/>
    </location>
</feature>
<feature type="transmembrane region" description="Helical" evidence="7">
    <location>
        <begin position="184"/>
        <end position="204"/>
    </location>
</feature>
<evidence type="ECO:0000256" key="4">
    <source>
        <dbReference type="ARBA" id="ARBA00022989"/>
    </source>
</evidence>
<keyword evidence="3 7" id="KW-0812">Transmembrane</keyword>
<dbReference type="GO" id="GO:0006825">
    <property type="term" value="P:copper ion transport"/>
    <property type="evidence" value="ECO:0007669"/>
    <property type="project" value="InterPro"/>
</dbReference>
<feature type="region of interest" description="Disordered" evidence="6">
    <location>
        <begin position="732"/>
        <end position="759"/>
    </location>
</feature>
<evidence type="ECO:0000256" key="3">
    <source>
        <dbReference type="ARBA" id="ARBA00022692"/>
    </source>
</evidence>
<dbReference type="Pfam" id="PF09678">
    <property type="entry name" value="Caa3_CtaG"/>
    <property type="match status" value="1"/>
</dbReference>
<feature type="transmembrane region" description="Helical" evidence="7">
    <location>
        <begin position="492"/>
        <end position="513"/>
    </location>
</feature>
<dbReference type="AlphaFoldDB" id="A0AAP4BNR5"/>
<evidence type="ECO:0000313" key="9">
    <source>
        <dbReference type="EMBL" id="MDK4306394.1"/>
    </source>
</evidence>
<feature type="domain" description="Copper resistance protein D" evidence="8">
    <location>
        <begin position="247"/>
        <end position="340"/>
    </location>
</feature>
<evidence type="ECO:0000256" key="7">
    <source>
        <dbReference type="SAM" id="Phobius"/>
    </source>
</evidence>
<evidence type="ECO:0000256" key="1">
    <source>
        <dbReference type="ARBA" id="ARBA00004651"/>
    </source>
</evidence>
<organism evidence="9 10">
    <name type="scientific">Corynebacterium pseudodiphtheriticum</name>
    <dbReference type="NCBI Taxonomy" id="37637"/>
    <lineage>
        <taxon>Bacteria</taxon>
        <taxon>Bacillati</taxon>
        <taxon>Actinomycetota</taxon>
        <taxon>Actinomycetes</taxon>
        <taxon>Mycobacteriales</taxon>
        <taxon>Corynebacteriaceae</taxon>
        <taxon>Corynebacterium</taxon>
    </lineage>
</organism>
<dbReference type="InterPro" id="IPR032694">
    <property type="entry name" value="CopC/D"/>
</dbReference>
<feature type="transmembrane region" description="Helical" evidence="7">
    <location>
        <begin position="448"/>
        <end position="471"/>
    </location>
</feature>
<feature type="transmembrane region" description="Helical" evidence="7">
    <location>
        <begin position="216"/>
        <end position="234"/>
    </location>
</feature>
<dbReference type="InterPro" id="IPR019108">
    <property type="entry name" value="Caa3_assmbl_CtaG-rel"/>
</dbReference>
<feature type="transmembrane region" description="Helical" evidence="7">
    <location>
        <begin position="284"/>
        <end position="304"/>
    </location>
</feature>
<feature type="transmembrane region" description="Helical" evidence="7">
    <location>
        <begin position="415"/>
        <end position="436"/>
    </location>
</feature>
<reference evidence="9" key="1">
    <citation type="submission" date="2023-05" db="EMBL/GenBank/DDBJ databases">
        <title>Metabolic capabilities are highly conserved among human nasal-associated Corynebacterium species in pangenomic analyses.</title>
        <authorList>
            <person name="Tran T.H."/>
            <person name="Roberts A.Q."/>
            <person name="Escapa I.F."/>
            <person name="Gao W."/>
            <person name="Conlan S."/>
            <person name="Kong H."/>
            <person name="Segre J.A."/>
            <person name="Kelly M.S."/>
            <person name="Lemon K.P."/>
        </authorList>
    </citation>
    <scope>NUCLEOTIDE SEQUENCE</scope>
    <source>
        <strain evidence="9">KPL2773</strain>
    </source>
</reference>
<keyword evidence="5 7" id="KW-0472">Membrane</keyword>